<dbReference type="AlphaFoldDB" id="A0A8H7PRM0"/>
<dbReference type="OrthoDB" id="2320408at2759"/>
<evidence type="ECO:0000313" key="2">
    <source>
        <dbReference type="EMBL" id="KAG2178249.1"/>
    </source>
</evidence>
<evidence type="ECO:0000313" key="3">
    <source>
        <dbReference type="Proteomes" id="UP000654370"/>
    </source>
</evidence>
<keyword evidence="3" id="KW-1185">Reference proteome</keyword>
<dbReference type="Gene3D" id="3.80.10.10">
    <property type="entry name" value="Ribonuclease Inhibitor"/>
    <property type="match status" value="1"/>
</dbReference>
<dbReference type="InterPro" id="IPR001810">
    <property type="entry name" value="F-box_dom"/>
</dbReference>
<protein>
    <recommendedName>
        <fullName evidence="1">F-box domain-containing protein</fullName>
    </recommendedName>
</protein>
<dbReference type="Proteomes" id="UP000654370">
    <property type="component" value="Unassembled WGS sequence"/>
</dbReference>
<organism evidence="2 3">
    <name type="scientific">Mortierella isabellina</name>
    <name type="common">Filamentous fungus</name>
    <name type="synonym">Umbelopsis isabellina</name>
    <dbReference type="NCBI Taxonomy" id="91625"/>
    <lineage>
        <taxon>Eukaryota</taxon>
        <taxon>Fungi</taxon>
        <taxon>Fungi incertae sedis</taxon>
        <taxon>Mucoromycota</taxon>
        <taxon>Mucoromycotina</taxon>
        <taxon>Umbelopsidomycetes</taxon>
        <taxon>Umbelopsidales</taxon>
        <taxon>Umbelopsidaceae</taxon>
        <taxon>Umbelopsis</taxon>
    </lineage>
</organism>
<dbReference type="InterPro" id="IPR036047">
    <property type="entry name" value="F-box-like_dom_sf"/>
</dbReference>
<proteinExistence type="predicted"/>
<sequence>MYTLAHMPYDILVVICSYLSPFDRIYISKTCKSLYSYRLDYSMMNNRIVLSGLSTSHLVTDQFFAHLIDTMTQRQRDHVELIDFEFASQITVHSVMMALTTFPNLRTLNCRYCRNIKLPDLSSSLQTSVVKPNRLEKLYLGDWKMPISREWDDAWMAIDKRLKEITQSSTVVETSDCRRCHVRQTPLSRACCQCKQRIWHCQKPACYAWWSTQQCPTCNVLLCHDCRFKNTQRGTCTCEDMDLEQRDECRITSCVRHGHRQNHISARPDMYCLQSSG</sequence>
<accession>A0A8H7PRM0</accession>
<dbReference type="EMBL" id="JAEPQZ010000008">
    <property type="protein sequence ID" value="KAG2178249.1"/>
    <property type="molecule type" value="Genomic_DNA"/>
</dbReference>
<name>A0A8H7PRM0_MORIS</name>
<gene>
    <name evidence="2" type="ORF">INT43_003502</name>
</gene>
<feature type="domain" description="F-box" evidence="1">
    <location>
        <begin position="6"/>
        <end position="36"/>
    </location>
</feature>
<dbReference type="Pfam" id="PF00646">
    <property type="entry name" value="F-box"/>
    <property type="match status" value="1"/>
</dbReference>
<dbReference type="CDD" id="cd09917">
    <property type="entry name" value="F-box_SF"/>
    <property type="match status" value="1"/>
</dbReference>
<evidence type="ECO:0000259" key="1">
    <source>
        <dbReference type="Pfam" id="PF00646"/>
    </source>
</evidence>
<comment type="caution">
    <text evidence="2">The sequence shown here is derived from an EMBL/GenBank/DDBJ whole genome shotgun (WGS) entry which is preliminary data.</text>
</comment>
<dbReference type="InterPro" id="IPR032675">
    <property type="entry name" value="LRR_dom_sf"/>
</dbReference>
<reference evidence="2" key="1">
    <citation type="submission" date="2020-12" db="EMBL/GenBank/DDBJ databases">
        <title>Metabolic potential, ecology and presence of endohyphal bacteria is reflected in genomic diversity of Mucoromycotina.</title>
        <authorList>
            <person name="Muszewska A."/>
            <person name="Okrasinska A."/>
            <person name="Steczkiewicz K."/>
            <person name="Drgas O."/>
            <person name="Orlowska M."/>
            <person name="Perlinska-Lenart U."/>
            <person name="Aleksandrzak-Piekarczyk T."/>
            <person name="Szatraj K."/>
            <person name="Zielenkiewicz U."/>
            <person name="Pilsyk S."/>
            <person name="Malc E."/>
            <person name="Mieczkowski P."/>
            <person name="Kruszewska J.S."/>
            <person name="Biernat P."/>
            <person name="Pawlowska J."/>
        </authorList>
    </citation>
    <scope>NUCLEOTIDE SEQUENCE</scope>
    <source>
        <strain evidence="2">WA0000067209</strain>
    </source>
</reference>
<dbReference type="SUPFAM" id="SSF81383">
    <property type="entry name" value="F-box domain"/>
    <property type="match status" value="1"/>
</dbReference>